<dbReference type="Pfam" id="PF20084">
    <property type="entry name" value="TrbK"/>
    <property type="match status" value="1"/>
</dbReference>
<dbReference type="EMBL" id="SAUZ01000015">
    <property type="protein sequence ID" value="RWR19550.1"/>
    <property type="molecule type" value="Genomic_DNA"/>
</dbReference>
<dbReference type="Proteomes" id="UP000284476">
    <property type="component" value="Unassembled WGS sequence"/>
</dbReference>
<feature type="region of interest" description="Disordered" evidence="1">
    <location>
        <begin position="81"/>
        <end position="103"/>
    </location>
</feature>
<evidence type="ECO:0000313" key="4">
    <source>
        <dbReference type="Proteomes" id="UP000284476"/>
    </source>
</evidence>
<keyword evidence="2" id="KW-1133">Transmembrane helix</keyword>
<dbReference type="InterPro" id="IPR027587">
    <property type="entry name" value="TrbK"/>
</dbReference>
<evidence type="ECO:0000256" key="1">
    <source>
        <dbReference type="SAM" id="MobiDB-lite"/>
    </source>
</evidence>
<protein>
    <submittedName>
        <fullName evidence="3">Conjugal transfer protein TrbK</fullName>
    </submittedName>
</protein>
<proteinExistence type="predicted"/>
<accession>A0A443JGF2</accession>
<keyword evidence="2" id="KW-0812">Transmembrane</keyword>
<keyword evidence="2" id="KW-0472">Membrane</keyword>
<feature type="compositionally biased region" description="Low complexity" evidence="1">
    <location>
        <begin position="82"/>
        <end position="103"/>
    </location>
</feature>
<reference evidence="3 4" key="2">
    <citation type="submission" date="2019-01" db="EMBL/GenBank/DDBJ databases">
        <authorList>
            <person name="Li Y."/>
        </authorList>
    </citation>
    <scope>NUCLEOTIDE SEQUENCE [LARGE SCALE GENOMIC DNA]</scope>
    <source>
        <strain evidence="3 4">SK2B-1</strain>
    </source>
</reference>
<organism evidence="3 4">
    <name type="scientific">Paenirhodobacter populi</name>
    <dbReference type="NCBI Taxonomy" id="2306993"/>
    <lineage>
        <taxon>Bacteria</taxon>
        <taxon>Pseudomonadati</taxon>
        <taxon>Pseudomonadota</taxon>
        <taxon>Alphaproteobacteria</taxon>
        <taxon>Rhodobacterales</taxon>
        <taxon>Rhodobacter group</taxon>
        <taxon>Paenirhodobacter</taxon>
    </lineage>
</organism>
<evidence type="ECO:0000313" key="3">
    <source>
        <dbReference type="EMBL" id="RWR19550.1"/>
    </source>
</evidence>
<dbReference type="AlphaFoldDB" id="A0A443JGF2"/>
<comment type="caution">
    <text evidence="3">The sequence shown here is derived from an EMBL/GenBank/DDBJ whole genome shotgun (WGS) entry which is preliminary data.</text>
</comment>
<dbReference type="NCBIfam" id="TIGR04360">
    <property type="entry name" value="other_trbK"/>
    <property type="match status" value="1"/>
</dbReference>
<dbReference type="RefSeq" id="WP_128209306.1">
    <property type="nucleotide sequence ID" value="NZ_JBHRSO010000063.1"/>
</dbReference>
<sequence>MEGKTGARIVAIMLAAVALTAALVSLNREEKPAPVAIVPEAQAPADPLRQDLRRCQQLGNAALEDDSCRAAWARSRDRFLGREPAGAAMPAAPEAPSRSSEGR</sequence>
<name>A0A443JGF2_9RHOB</name>
<reference evidence="3 4" key="1">
    <citation type="submission" date="2019-01" db="EMBL/GenBank/DDBJ databases">
        <title>Sinorhodobacter populi sp. nov. isolated from the symptomatic bark tissue of Populus euramericana canker.</title>
        <authorList>
            <person name="Xu G."/>
        </authorList>
    </citation>
    <scope>NUCLEOTIDE SEQUENCE [LARGE SCALE GENOMIC DNA]</scope>
    <source>
        <strain evidence="3 4">SK2B-1</strain>
    </source>
</reference>
<evidence type="ECO:0000256" key="2">
    <source>
        <dbReference type="SAM" id="Phobius"/>
    </source>
</evidence>
<gene>
    <name evidence="3" type="ORF">D2T30_13615</name>
</gene>
<feature type="transmembrane region" description="Helical" evidence="2">
    <location>
        <begin position="6"/>
        <end position="26"/>
    </location>
</feature>